<dbReference type="AlphaFoldDB" id="A0A2K1QTW0"/>
<evidence type="ECO:0000313" key="4">
    <source>
        <dbReference type="EMBL" id="PNS18323.1"/>
    </source>
</evidence>
<dbReference type="GO" id="GO:0000785">
    <property type="term" value="C:chromatin"/>
    <property type="evidence" value="ECO:0007669"/>
    <property type="project" value="TreeGrafter"/>
</dbReference>
<comment type="caution">
    <text evidence="4">The sequence shown here is derived from an EMBL/GenBank/DDBJ whole genome shotgun (WGS) entry which is preliminary data.</text>
</comment>
<organism evidence="4 5">
    <name type="scientific">Sphaceloma murrayae</name>
    <dbReference type="NCBI Taxonomy" id="2082308"/>
    <lineage>
        <taxon>Eukaryota</taxon>
        <taxon>Fungi</taxon>
        <taxon>Dikarya</taxon>
        <taxon>Ascomycota</taxon>
        <taxon>Pezizomycotina</taxon>
        <taxon>Dothideomycetes</taxon>
        <taxon>Dothideomycetidae</taxon>
        <taxon>Myriangiales</taxon>
        <taxon>Elsinoaceae</taxon>
        <taxon>Sphaceloma</taxon>
    </lineage>
</organism>
<proteinExistence type="inferred from homology"/>
<dbReference type="InterPro" id="IPR019128">
    <property type="entry name" value="Dcc1"/>
</dbReference>
<dbReference type="Pfam" id="PF09724">
    <property type="entry name" value="Dcc1"/>
    <property type="match status" value="1"/>
</dbReference>
<dbReference type="EMBL" id="NKHZ01000041">
    <property type="protein sequence ID" value="PNS18323.1"/>
    <property type="molecule type" value="Genomic_DNA"/>
</dbReference>
<protein>
    <recommendedName>
        <fullName evidence="6">Sister chromatid cohesion protein DCC1</fullName>
    </recommendedName>
</protein>
<dbReference type="GO" id="GO:0000775">
    <property type="term" value="C:chromosome, centromeric region"/>
    <property type="evidence" value="ECO:0007669"/>
    <property type="project" value="TreeGrafter"/>
</dbReference>
<feature type="compositionally biased region" description="Basic residues" evidence="3">
    <location>
        <begin position="317"/>
        <end position="332"/>
    </location>
</feature>
<dbReference type="InParanoid" id="A0A2K1QTW0"/>
<feature type="compositionally biased region" description="Polar residues" evidence="3">
    <location>
        <begin position="300"/>
        <end position="314"/>
    </location>
</feature>
<dbReference type="Proteomes" id="UP000243797">
    <property type="component" value="Unassembled WGS sequence"/>
</dbReference>
<dbReference type="GO" id="GO:0031390">
    <property type="term" value="C:Ctf18 RFC-like complex"/>
    <property type="evidence" value="ECO:0007669"/>
    <property type="project" value="InterPro"/>
</dbReference>
<evidence type="ECO:0000256" key="1">
    <source>
        <dbReference type="ARBA" id="ARBA00007017"/>
    </source>
</evidence>
<dbReference type="STRING" id="2082308.A0A2K1QTW0"/>
<sequence length="332" mass="36632">MSTQKGYEVPLAISSAQESFRLVELPPDLVELLAANPAICLQFKSSVSGQAALCLPAKTFQLRQVQTSNDVHIVKPSMQASHDISDLITQSIVSISQCTSVLELDGESKESALAHLKQTLPTYQEDQDLGLAGQSKSKRRIFADVPLSEGECEVAWSQICAFETGEDRRSFRPSPRSIVKAWSSIISTAILDGIDLAVPISRDRLTLLIESIDEAPQELLQAIISNVSTSSPEKVELKRDSLLALTGVALLEDVQEVGRDEFLRQWHNLVPERWRASATLEALPPMWHMTSTGIIRPIMSSDTSENDGTQTGATASGKRKWHERFKQARKQK</sequence>
<dbReference type="GO" id="GO:0006260">
    <property type="term" value="P:DNA replication"/>
    <property type="evidence" value="ECO:0007669"/>
    <property type="project" value="UniProtKB-KW"/>
</dbReference>
<evidence type="ECO:0008006" key="6">
    <source>
        <dbReference type="Google" id="ProtNLM"/>
    </source>
</evidence>
<evidence type="ECO:0000256" key="2">
    <source>
        <dbReference type="ARBA" id="ARBA00022705"/>
    </source>
</evidence>
<dbReference type="OrthoDB" id="5199543at2759"/>
<name>A0A2K1QTW0_9PEZI</name>
<dbReference type="PANTHER" id="PTHR13395:SF6">
    <property type="entry name" value="SISTER CHROMATID COHESION PROTEIN DCC1"/>
    <property type="match status" value="1"/>
</dbReference>
<accession>A0A2K1QTW0</accession>
<gene>
    <name evidence="4" type="ORF">CAC42_6140</name>
</gene>
<keyword evidence="2" id="KW-0235">DNA replication</keyword>
<evidence type="ECO:0000256" key="3">
    <source>
        <dbReference type="SAM" id="MobiDB-lite"/>
    </source>
</evidence>
<feature type="region of interest" description="Disordered" evidence="3">
    <location>
        <begin position="298"/>
        <end position="332"/>
    </location>
</feature>
<reference evidence="4 5" key="1">
    <citation type="submission" date="2017-06" db="EMBL/GenBank/DDBJ databases">
        <title>Draft genome sequence of a variant of Elsinoe murrayae.</title>
        <authorList>
            <person name="Cheng Q."/>
        </authorList>
    </citation>
    <scope>NUCLEOTIDE SEQUENCE [LARGE SCALE GENOMIC DNA]</scope>
    <source>
        <strain evidence="4 5">CQ-2017a</strain>
    </source>
</reference>
<dbReference type="PANTHER" id="PTHR13395">
    <property type="entry name" value="SISTER CHROMATID COHESION PROTEIN DCC1-RELATED"/>
    <property type="match status" value="1"/>
</dbReference>
<comment type="similarity">
    <text evidence="1">Belongs to the DCC1 family.</text>
</comment>
<dbReference type="GO" id="GO:0034088">
    <property type="term" value="P:maintenance of mitotic sister chromatid cohesion"/>
    <property type="evidence" value="ECO:0007669"/>
    <property type="project" value="TreeGrafter"/>
</dbReference>
<keyword evidence="5" id="KW-1185">Reference proteome</keyword>
<evidence type="ECO:0000313" key="5">
    <source>
        <dbReference type="Proteomes" id="UP000243797"/>
    </source>
</evidence>